<organism evidence="1 2">
    <name type="scientific">Corynebacterium diphtheriae bv. gravis</name>
    <dbReference type="NCBI Taxonomy" id="1720349"/>
    <lineage>
        <taxon>Bacteria</taxon>
        <taxon>Bacillati</taxon>
        <taxon>Actinomycetota</taxon>
        <taxon>Actinomycetes</taxon>
        <taxon>Mycobacteriales</taxon>
        <taxon>Corynebacteriaceae</taxon>
        <taxon>Corynebacterium</taxon>
    </lineage>
</organism>
<accession>A0AAX0IYU4</accession>
<name>A0AAX0IYU4_CORDP</name>
<dbReference type="Proteomes" id="UP000186159">
    <property type="component" value="Unassembled WGS sequence"/>
</dbReference>
<evidence type="ECO:0000313" key="2">
    <source>
        <dbReference type="Proteomes" id="UP000186159"/>
    </source>
</evidence>
<protein>
    <submittedName>
        <fullName evidence="1">Uncharacterized protein</fullName>
    </submittedName>
</protein>
<gene>
    <name evidence="1" type="ORF">AOT42_07320</name>
</gene>
<comment type="caution">
    <text evidence="1">The sequence shown here is derived from an EMBL/GenBank/DDBJ whole genome shotgun (WGS) entry which is preliminary data.</text>
</comment>
<proteinExistence type="predicted"/>
<dbReference type="AlphaFoldDB" id="A0AAX0IYU4"/>
<reference evidence="1 2" key="1">
    <citation type="submission" date="2015-09" db="EMBL/GenBank/DDBJ databases">
        <title>Genome sequencing of Corynebacterium diphtheriae Bv. Gravis strain DSM 44123.</title>
        <authorList>
            <person name="Sangal V."/>
            <person name="Burkovski A."/>
        </authorList>
    </citation>
    <scope>NUCLEOTIDE SEQUENCE [LARGE SCALE GENOMIC DNA]</scope>
    <source>
        <strain evidence="1 2">DSM 44123</strain>
    </source>
</reference>
<sequence length="107" mass="11520">MDKFIRGICQIIVPLLCGATYSPLLGNPSLRTVWGGTFLKVSSFLNQLTSQGQIWMTRPAGAQHLGIGEPTGAVPMEEANATGVNIVDMTTNVREAPTNLVFFVMNP</sequence>
<dbReference type="EMBL" id="LJXR01000026">
    <property type="protein sequence ID" value="OKY20936.1"/>
    <property type="molecule type" value="Genomic_DNA"/>
</dbReference>
<evidence type="ECO:0000313" key="1">
    <source>
        <dbReference type="EMBL" id="OKY20936.1"/>
    </source>
</evidence>